<feature type="compositionally biased region" description="Gly residues" evidence="1">
    <location>
        <begin position="97"/>
        <end position="108"/>
    </location>
</feature>
<reference evidence="3" key="1">
    <citation type="submission" date="2022-03" db="EMBL/GenBank/DDBJ databases">
        <authorList>
            <person name="Martin H S."/>
        </authorList>
    </citation>
    <scope>NUCLEOTIDE SEQUENCE</scope>
</reference>
<keyword evidence="4" id="KW-1185">Reference proteome</keyword>
<keyword evidence="2" id="KW-1133">Transmembrane helix</keyword>
<feature type="transmembrane region" description="Helical" evidence="2">
    <location>
        <begin position="51"/>
        <end position="71"/>
    </location>
</feature>
<feature type="non-terminal residue" evidence="3">
    <location>
        <position position="1"/>
    </location>
</feature>
<accession>A0ABN8IQL5</accession>
<protein>
    <recommendedName>
        <fullName evidence="5">Glycine-rich protein</fullName>
    </recommendedName>
</protein>
<dbReference type="EMBL" id="OW152839">
    <property type="protein sequence ID" value="CAH2061132.1"/>
    <property type="molecule type" value="Genomic_DNA"/>
</dbReference>
<keyword evidence="2" id="KW-0472">Membrane</keyword>
<proteinExistence type="predicted"/>
<keyword evidence="2" id="KW-0812">Transmembrane</keyword>
<evidence type="ECO:0008006" key="5">
    <source>
        <dbReference type="Google" id="ProtNLM"/>
    </source>
</evidence>
<evidence type="ECO:0000313" key="4">
    <source>
        <dbReference type="Proteomes" id="UP000837857"/>
    </source>
</evidence>
<feature type="compositionally biased region" description="Polar residues" evidence="1">
    <location>
        <begin position="116"/>
        <end position="131"/>
    </location>
</feature>
<gene>
    <name evidence="3" type="ORF">IPOD504_LOCUS11315</name>
</gene>
<feature type="region of interest" description="Disordered" evidence="1">
    <location>
        <begin position="97"/>
        <end position="160"/>
    </location>
</feature>
<name>A0ABN8IQL5_9NEOP</name>
<evidence type="ECO:0000256" key="1">
    <source>
        <dbReference type="SAM" id="MobiDB-lite"/>
    </source>
</evidence>
<organism evidence="3 4">
    <name type="scientific">Iphiclides podalirius</name>
    <name type="common">scarce swallowtail</name>
    <dbReference type="NCBI Taxonomy" id="110791"/>
    <lineage>
        <taxon>Eukaryota</taxon>
        <taxon>Metazoa</taxon>
        <taxon>Ecdysozoa</taxon>
        <taxon>Arthropoda</taxon>
        <taxon>Hexapoda</taxon>
        <taxon>Insecta</taxon>
        <taxon>Pterygota</taxon>
        <taxon>Neoptera</taxon>
        <taxon>Endopterygota</taxon>
        <taxon>Lepidoptera</taxon>
        <taxon>Glossata</taxon>
        <taxon>Ditrysia</taxon>
        <taxon>Papilionoidea</taxon>
        <taxon>Papilionidae</taxon>
        <taxon>Papilioninae</taxon>
        <taxon>Iphiclides</taxon>
    </lineage>
</organism>
<feature type="compositionally biased region" description="Gly residues" evidence="1">
    <location>
        <begin position="132"/>
        <end position="160"/>
    </location>
</feature>
<evidence type="ECO:0000313" key="3">
    <source>
        <dbReference type="EMBL" id="CAH2061132.1"/>
    </source>
</evidence>
<dbReference type="Proteomes" id="UP000837857">
    <property type="component" value="Chromosome 27"/>
</dbReference>
<evidence type="ECO:0000256" key="2">
    <source>
        <dbReference type="SAM" id="Phobius"/>
    </source>
</evidence>
<sequence length="172" mass="17324">MHDRYGGLNSNLDMAKSRFEFNPPRPSALRTTHFPSAIFSLPLLHSSAGHVFAIVLVCLAAFAAVESYGLGGGGGYGSRGLGGGRYNDVSGGGGGQGYNSGASGGGLSEGHRRNKFTSYTNSESDSGHLSSGQGGYGTNAGGSGRLGRIRGGGSGFGRGRFGGSRIGSGLWG</sequence>